<dbReference type="Proteomes" id="UP000654075">
    <property type="component" value="Unassembled WGS sequence"/>
</dbReference>
<dbReference type="PANTHER" id="PTHR47978">
    <property type="match status" value="1"/>
</dbReference>
<protein>
    <recommendedName>
        <fullName evidence="4">Rab-like protein 5</fullName>
    </recommendedName>
</protein>
<comment type="caution">
    <text evidence="2">The sequence shown here is derived from an EMBL/GenBank/DDBJ whole genome shotgun (WGS) entry which is preliminary data.</text>
</comment>
<organism evidence="2 3">
    <name type="scientific">Polarella glacialis</name>
    <name type="common">Dinoflagellate</name>
    <dbReference type="NCBI Taxonomy" id="89957"/>
    <lineage>
        <taxon>Eukaryota</taxon>
        <taxon>Sar</taxon>
        <taxon>Alveolata</taxon>
        <taxon>Dinophyceae</taxon>
        <taxon>Suessiales</taxon>
        <taxon>Suessiaceae</taxon>
        <taxon>Polarella</taxon>
    </lineage>
</organism>
<evidence type="ECO:0008006" key="4">
    <source>
        <dbReference type="Google" id="ProtNLM"/>
    </source>
</evidence>
<name>A0A813H6X7_POLGL</name>
<proteinExistence type="predicted"/>
<dbReference type="EMBL" id="CAJNNV010030815">
    <property type="protein sequence ID" value="CAE8633632.1"/>
    <property type="molecule type" value="Genomic_DNA"/>
</dbReference>
<dbReference type="SUPFAM" id="SSF52540">
    <property type="entry name" value="P-loop containing nucleoside triphosphate hydrolases"/>
    <property type="match status" value="1"/>
</dbReference>
<evidence type="ECO:0000313" key="2">
    <source>
        <dbReference type="EMBL" id="CAE8633632.1"/>
    </source>
</evidence>
<dbReference type="AlphaFoldDB" id="A0A813H6X7"/>
<evidence type="ECO:0000313" key="3">
    <source>
        <dbReference type="Proteomes" id="UP000654075"/>
    </source>
</evidence>
<dbReference type="InterPro" id="IPR027417">
    <property type="entry name" value="P-loop_NTPase"/>
</dbReference>
<gene>
    <name evidence="2" type="ORF">PGLA1383_LOCUS49460</name>
</gene>
<dbReference type="Gene3D" id="3.40.50.300">
    <property type="entry name" value="P-loop containing nucleotide triphosphate hydrolases"/>
    <property type="match status" value="1"/>
</dbReference>
<dbReference type="Pfam" id="PF08477">
    <property type="entry name" value="Roc"/>
    <property type="match status" value="1"/>
</dbReference>
<evidence type="ECO:0000256" key="1">
    <source>
        <dbReference type="ARBA" id="ARBA00022741"/>
    </source>
</evidence>
<dbReference type="OMA" id="KYRDCWP"/>
<reference evidence="2" key="1">
    <citation type="submission" date="2021-02" db="EMBL/GenBank/DDBJ databases">
        <authorList>
            <person name="Dougan E. K."/>
            <person name="Rhodes N."/>
            <person name="Thang M."/>
            <person name="Chan C."/>
        </authorList>
    </citation>
    <scope>NUCLEOTIDE SEQUENCE</scope>
</reference>
<dbReference type="OrthoDB" id="275177at2759"/>
<keyword evidence="3" id="KW-1185">Reference proteome</keyword>
<accession>A0A813H6X7</accession>
<dbReference type="GO" id="GO:0000166">
    <property type="term" value="F:nucleotide binding"/>
    <property type="evidence" value="ECO:0007669"/>
    <property type="project" value="UniProtKB-KW"/>
</dbReference>
<keyword evidence="1" id="KW-0547">Nucleotide-binding</keyword>
<feature type="non-terminal residue" evidence="2">
    <location>
        <position position="197"/>
    </location>
</feature>
<sequence length="197" mass="22172">YLDKMRAADSANRQKVVIVGPCEVGKSIIANVIAEAAEAVSEAYRPTTGVRILECETEVRGSSQRVTVELWDVSGDTKFQKSWPAIKKDAVGAILVYNPEKQNHEQELEQWFQWFPRTMNMSPNQVLVIQSLRRSDLQQRRFPLPSKLTAAGVNQLVTVSAEDIVGARKHFGTFLETVRQSVLDKQRQEEEDVMKGG</sequence>